<dbReference type="VEuPathDB" id="VectorBase:CPIJ019455"/>
<dbReference type="EMBL" id="DS233546">
    <property type="protein sequence ID" value="EDS30494.1"/>
    <property type="molecule type" value="Genomic_DNA"/>
</dbReference>
<dbReference type="InParanoid" id="B0XJK8"/>
<reference evidence="2" key="1">
    <citation type="submission" date="2007-03" db="EMBL/GenBank/DDBJ databases">
        <title>Annotation of Culex pipiens quinquefasciatus.</title>
        <authorList>
            <consortium name="The Broad Institute Genome Sequencing Platform"/>
            <person name="Atkinson P.W."/>
            <person name="Hemingway J."/>
            <person name="Christensen B.M."/>
            <person name="Higgs S."/>
            <person name="Kodira C."/>
            <person name="Hannick L."/>
            <person name="Megy K."/>
            <person name="O'Leary S."/>
            <person name="Pearson M."/>
            <person name="Haas B.J."/>
            <person name="Mauceli E."/>
            <person name="Wortman J.R."/>
            <person name="Lee N.H."/>
            <person name="Guigo R."/>
            <person name="Stanke M."/>
            <person name="Alvarado L."/>
            <person name="Amedeo P."/>
            <person name="Antoine C.H."/>
            <person name="Arensburger P."/>
            <person name="Bidwell S.L."/>
            <person name="Crawford M."/>
            <person name="Camaro F."/>
            <person name="Devon K."/>
            <person name="Engels R."/>
            <person name="Hammond M."/>
            <person name="Howarth C."/>
            <person name="Koehrsen M."/>
            <person name="Lawson D."/>
            <person name="Montgomery P."/>
            <person name="Nene V."/>
            <person name="Nusbaum C."/>
            <person name="Puiu D."/>
            <person name="Romero-Severson J."/>
            <person name="Severson D.W."/>
            <person name="Shumway M."/>
            <person name="Sisk P."/>
            <person name="Stolte C."/>
            <person name="Zeng Q."/>
            <person name="Eisenstadt E."/>
            <person name="Fraser-Liggett C."/>
            <person name="Strausberg R."/>
            <person name="Galagan J."/>
            <person name="Birren B."/>
            <person name="Collins F.H."/>
        </authorList>
    </citation>
    <scope>NUCLEOTIDE SEQUENCE [LARGE SCALE GENOMIC DNA]</scope>
    <source>
        <strain evidence="2">JHB</strain>
    </source>
</reference>
<dbReference type="EnsemblMetazoa" id="CPIJ019455-RA">
    <property type="protein sequence ID" value="CPIJ019455-PA"/>
    <property type="gene ID" value="CPIJ019455"/>
</dbReference>
<feature type="compositionally biased region" description="Basic and acidic residues" evidence="1">
    <location>
        <begin position="280"/>
        <end position="289"/>
    </location>
</feature>
<evidence type="ECO:0000313" key="4">
    <source>
        <dbReference type="Proteomes" id="UP000002320"/>
    </source>
</evidence>
<feature type="compositionally biased region" description="Polar residues" evidence="1">
    <location>
        <begin position="294"/>
        <end position="306"/>
    </location>
</feature>
<evidence type="ECO:0000256" key="1">
    <source>
        <dbReference type="SAM" id="MobiDB-lite"/>
    </source>
</evidence>
<dbReference type="HOGENOM" id="CLU_601655_0_0_1"/>
<reference evidence="3" key="2">
    <citation type="submission" date="2020-05" db="UniProtKB">
        <authorList>
            <consortium name="EnsemblMetazoa"/>
        </authorList>
    </citation>
    <scope>IDENTIFICATION</scope>
    <source>
        <strain evidence="3">JHB</strain>
    </source>
</reference>
<name>B0XJK8_CULQU</name>
<gene>
    <name evidence="3" type="primary">6053811</name>
    <name evidence="2" type="ORF">CpipJ_CPIJ019455</name>
</gene>
<proteinExistence type="predicted"/>
<dbReference type="KEGG" id="cqu:CpipJ_CPIJ019455"/>
<keyword evidence="4" id="KW-1185">Reference proteome</keyword>
<dbReference type="AlphaFoldDB" id="B0XJK8"/>
<dbReference type="Proteomes" id="UP000002320">
    <property type="component" value="Unassembled WGS sequence"/>
</dbReference>
<evidence type="ECO:0000313" key="2">
    <source>
        <dbReference type="EMBL" id="EDS30494.1"/>
    </source>
</evidence>
<protein>
    <submittedName>
        <fullName evidence="2 3">Uncharacterized protein</fullName>
    </submittedName>
</protein>
<evidence type="ECO:0000313" key="3">
    <source>
        <dbReference type="EnsemblMetazoa" id="CPIJ019455-PA"/>
    </source>
</evidence>
<feature type="region of interest" description="Disordered" evidence="1">
    <location>
        <begin position="139"/>
        <end position="189"/>
    </location>
</feature>
<organism>
    <name type="scientific">Culex quinquefasciatus</name>
    <name type="common">Southern house mosquito</name>
    <name type="synonym">Culex pungens</name>
    <dbReference type="NCBI Taxonomy" id="7176"/>
    <lineage>
        <taxon>Eukaryota</taxon>
        <taxon>Metazoa</taxon>
        <taxon>Ecdysozoa</taxon>
        <taxon>Arthropoda</taxon>
        <taxon>Hexapoda</taxon>
        <taxon>Insecta</taxon>
        <taxon>Pterygota</taxon>
        <taxon>Neoptera</taxon>
        <taxon>Endopterygota</taxon>
        <taxon>Diptera</taxon>
        <taxon>Nematocera</taxon>
        <taxon>Culicoidea</taxon>
        <taxon>Culicidae</taxon>
        <taxon>Culicinae</taxon>
        <taxon>Culicini</taxon>
        <taxon>Culex</taxon>
        <taxon>Culex</taxon>
    </lineage>
</organism>
<accession>B0XJK8</accession>
<feature type="region of interest" description="Disordered" evidence="1">
    <location>
        <begin position="280"/>
        <end position="306"/>
    </location>
</feature>
<sequence length="455" mass="48508">MFFIFLHSDIITPPSAGADPGSHNSGHEAVDAIPAQPDVCTRVESSAGGSQPDWWAANSIVLDILASGTSVQQELTSRYFNQGPAEDMRGQFVMSEPAQLDVSERVDSSVGEHSHDWWAANSAVLDILSSGTSVRQERTSRYCTQGPSDDIITPPSAGADPGSQNSGHKAAVAIPAQPSKRVESSAGGSQPDWWAANSIVLDILASGTSVQQELTSRYFNQGPAEDMRGQFVMSEPAQLDVSERVDSSVGEHSHDWWSANAAVLASGAPVRAIPASRYHDHRTDEKDQCDANAPVNSSPGGSRQDGWTSAVWDVSAFGGSVLDDSAHVESSHAGWLTASSERIAHNVVLSSDLITPPAAELDTTFVRSYGTGDDILEQPMCDSFSKSGLEPSASGESVRPNLASRAHAHDYRSAEDLLELFDVIKPHNSSRSEAPQDCWATSASDFNMNDLSSTE</sequence>